<sequence>MTYTHLNSCSFRIERMTPEEYKDGGRNLVIRYRYTSGEFGEMLLARTGKGICYAAFDDDRKQAIGELQAIFPNATYREETGEGKEECASGPIPLHVKGTDFQIQVWEELLKVPTGTLTTYSTIANHIGKPKACRAVGSAVGANPVSLFIPCHRVIRSTGEYGEYHWGSERKRKMIEWEKG</sequence>
<dbReference type="Proteomes" id="UP000256321">
    <property type="component" value="Unassembled WGS sequence"/>
</dbReference>
<dbReference type="InterPro" id="IPR001497">
    <property type="entry name" value="MethylDNA_cys_MeTrfase_AS"/>
</dbReference>
<evidence type="ECO:0000256" key="3">
    <source>
        <dbReference type="ARBA" id="ARBA00011918"/>
    </source>
</evidence>
<evidence type="ECO:0000313" key="12">
    <source>
        <dbReference type="Proteomes" id="UP000256321"/>
    </source>
</evidence>
<dbReference type="EMBL" id="JACRTI010000003">
    <property type="protein sequence ID" value="MBC8600501.1"/>
    <property type="molecule type" value="Genomic_DNA"/>
</dbReference>
<dbReference type="RefSeq" id="WP_115498105.1">
    <property type="nucleotide sequence ID" value="NZ_JACRTI010000003.1"/>
</dbReference>
<comment type="catalytic activity">
    <reaction evidence="1">
        <text>a 4-O-methyl-thymidine in DNA + L-cysteinyl-[protein] = a thymidine in DNA + S-methyl-L-cysteinyl-[protein]</text>
        <dbReference type="Rhea" id="RHEA:53428"/>
        <dbReference type="Rhea" id="RHEA-COMP:10131"/>
        <dbReference type="Rhea" id="RHEA-COMP:10132"/>
        <dbReference type="Rhea" id="RHEA-COMP:13555"/>
        <dbReference type="Rhea" id="RHEA-COMP:13556"/>
        <dbReference type="ChEBI" id="CHEBI:29950"/>
        <dbReference type="ChEBI" id="CHEBI:82612"/>
        <dbReference type="ChEBI" id="CHEBI:137386"/>
        <dbReference type="ChEBI" id="CHEBI:137387"/>
        <dbReference type="EC" id="2.1.1.63"/>
    </reaction>
</comment>
<evidence type="ECO:0000256" key="8">
    <source>
        <dbReference type="ARBA" id="ARBA00049348"/>
    </source>
</evidence>
<dbReference type="EMBL" id="QREV01000003">
    <property type="protein sequence ID" value="RDU50887.1"/>
    <property type="molecule type" value="Genomic_DNA"/>
</dbReference>
<keyword evidence="4 11" id="KW-0489">Methyltransferase</keyword>
<proteinExistence type="inferred from homology"/>
<dbReference type="SUPFAM" id="SSF46767">
    <property type="entry name" value="Methylated DNA-protein cysteine methyltransferase, C-terminal domain"/>
    <property type="match status" value="1"/>
</dbReference>
<evidence type="ECO:0000313" key="11">
    <source>
        <dbReference type="EMBL" id="RDU50887.1"/>
    </source>
</evidence>
<dbReference type="PANTHER" id="PTHR10815:SF13">
    <property type="entry name" value="METHYLATED-DNA--PROTEIN-CYSTEINE METHYLTRANSFERASE"/>
    <property type="match status" value="1"/>
</dbReference>
<evidence type="ECO:0000256" key="7">
    <source>
        <dbReference type="ARBA" id="ARBA00023204"/>
    </source>
</evidence>
<organism evidence="11 12">
    <name type="scientific">Parabacteroides acidifaciens</name>
    <dbReference type="NCBI Taxonomy" id="2290935"/>
    <lineage>
        <taxon>Bacteria</taxon>
        <taxon>Pseudomonadati</taxon>
        <taxon>Bacteroidota</taxon>
        <taxon>Bacteroidia</taxon>
        <taxon>Bacteroidales</taxon>
        <taxon>Tannerellaceae</taxon>
        <taxon>Parabacteroides</taxon>
    </lineage>
</organism>
<dbReference type="GO" id="GO:0006281">
    <property type="term" value="P:DNA repair"/>
    <property type="evidence" value="ECO:0007669"/>
    <property type="project" value="UniProtKB-KW"/>
</dbReference>
<dbReference type="InterPro" id="IPR014048">
    <property type="entry name" value="MethylDNA_cys_MeTrfase_DNA-bd"/>
</dbReference>
<dbReference type="Pfam" id="PF01035">
    <property type="entry name" value="DNA_binding_1"/>
    <property type="match status" value="1"/>
</dbReference>
<comment type="similarity">
    <text evidence="2">Belongs to the MGMT family.</text>
</comment>
<reference evidence="10 13" key="2">
    <citation type="submission" date="2020-08" db="EMBL/GenBank/DDBJ databases">
        <title>Genome public.</title>
        <authorList>
            <person name="Liu C."/>
            <person name="Sun Q."/>
        </authorList>
    </citation>
    <scope>NUCLEOTIDE SEQUENCE [LARGE SCALE GENOMIC DNA]</scope>
    <source>
        <strain evidence="10 13">426_9</strain>
    </source>
</reference>
<keyword evidence="7" id="KW-0234">DNA repair</keyword>
<keyword evidence="5 11" id="KW-0808">Transferase</keyword>
<dbReference type="GO" id="GO:0003908">
    <property type="term" value="F:methylated-DNA-[protein]-cysteine S-methyltransferase activity"/>
    <property type="evidence" value="ECO:0007669"/>
    <property type="project" value="UniProtKB-EC"/>
</dbReference>
<evidence type="ECO:0000256" key="1">
    <source>
        <dbReference type="ARBA" id="ARBA00001286"/>
    </source>
</evidence>
<dbReference type="GO" id="GO:0032259">
    <property type="term" value="P:methylation"/>
    <property type="evidence" value="ECO:0007669"/>
    <property type="project" value="UniProtKB-KW"/>
</dbReference>
<name>A0A3D8HJW6_9BACT</name>
<evidence type="ECO:0000256" key="6">
    <source>
        <dbReference type="ARBA" id="ARBA00022763"/>
    </source>
</evidence>
<accession>A0A3D8HJW6</accession>
<dbReference type="SUPFAM" id="SSF53155">
    <property type="entry name" value="Methylated DNA-protein cysteine methyltransferase domain"/>
    <property type="match status" value="1"/>
</dbReference>
<dbReference type="InterPro" id="IPR036631">
    <property type="entry name" value="MGMT_N_sf"/>
</dbReference>
<evidence type="ECO:0000256" key="2">
    <source>
        <dbReference type="ARBA" id="ARBA00008711"/>
    </source>
</evidence>
<comment type="catalytic activity">
    <reaction evidence="8">
        <text>a 6-O-methyl-2'-deoxyguanosine in DNA + L-cysteinyl-[protein] = S-methyl-L-cysteinyl-[protein] + a 2'-deoxyguanosine in DNA</text>
        <dbReference type="Rhea" id="RHEA:24000"/>
        <dbReference type="Rhea" id="RHEA-COMP:10131"/>
        <dbReference type="Rhea" id="RHEA-COMP:10132"/>
        <dbReference type="Rhea" id="RHEA-COMP:11367"/>
        <dbReference type="Rhea" id="RHEA-COMP:11368"/>
        <dbReference type="ChEBI" id="CHEBI:29950"/>
        <dbReference type="ChEBI" id="CHEBI:82612"/>
        <dbReference type="ChEBI" id="CHEBI:85445"/>
        <dbReference type="ChEBI" id="CHEBI:85448"/>
        <dbReference type="EC" id="2.1.1.63"/>
    </reaction>
</comment>
<evidence type="ECO:0000256" key="4">
    <source>
        <dbReference type="ARBA" id="ARBA00022603"/>
    </source>
</evidence>
<dbReference type="AlphaFoldDB" id="A0A3D8HJW6"/>
<reference evidence="11 12" key="1">
    <citation type="submission" date="2018-07" db="EMBL/GenBank/DDBJ databases">
        <title>Parabacteroides acidifaciens nov. sp., isolated from human feces.</title>
        <authorList>
            <person name="Wang Y.J."/>
        </authorList>
    </citation>
    <scope>NUCLEOTIDE SEQUENCE [LARGE SCALE GENOMIC DNA]</scope>
    <source>
        <strain evidence="11 12">426-9</strain>
    </source>
</reference>
<dbReference type="PANTHER" id="PTHR10815">
    <property type="entry name" value="METHYLATED-DNA--PROTEIN-CYSTEINE METHYLTRANSFERASE"/>
    <property type="match status" value="1"/>
</dbReference>
<feature type="domain" description="Methylated-DNA-[protein]-cysteine S-methyltransferase DNA binding" evidence="9">
    <location>
        <begin position="100"/>
        <end position="179"/>
    </location>
</feature>
<protein>
    <recommendedName>
        <fullName evidence="3">methylated-DNA--[protein]-cysteine S-methyltransferase</fullName>
        <ecNumber evidence="3">2.1.1.63</ecNumber>
    </recommendedName>
</protein>
<comment type="caution">
    <text evidence="11">The sequence shown here is derived from an EMBL/GenBank/DDBJ whole genome shotgun (WGS) entry which is preliminary data.</text>
</comment>
<evidence type="ECO:0000256" key="5">
    <source>
        <dbReference type="ARBA" id="ARBA00022679"/>
    </source>
</evidence>
<dbReference type="Gene3D" id="3.30.160.70">
    <property type="entry name" value="Methylated DNA-protein cysteine methyltransferase domain"/>
    <property type="match status" value="1"/>
</dbReference>
<dbReference type="InterPro" id="IPR036217">
    <property type="entry name" value="MethylDNA_cys_MeTrfase_DNAb"/>
</dbReference>
<dbReference type="PROSITE" id="PS00374">
    <property type="entry name" value="MGMT"/>
    <property type="match status" value="1"/>
</dbReference>
<dbReference type="NCBIfam" id="TIGR00589">
    <property type="entry name" value="ogt"/>
    <property type="match status" value="1"/>
</dbReference>
<keyword evidence="6" id="KW-0227">DNA damage</keyword>
<dbReference type="Proteomes" id="UP000629596">
    <property type="component" value="Unassembled WGS sequence"/>
</dbReference>
<dbReference type="FunFam" id="1.10.10.10:FF:000214">
    <property type="entry name" value="Methylated-DNA--protein-cysteine methyltransferase"/>
    <property type="match status" value="1"/>
</dbReference>
<keyword evidence="13" id="KW-1185">Reference proteome</keyword>
<gene>
    <name evidence="11" type="ORF">DWU89_02080</name>
    <name evidence="10" type="ORF">H8784_02055</name>
</gene>
<dbReference type="Gene3D" id="1.10.10.10">
    <property type="entry name" value="Winged helix-like DNA-binding domain superfamily/Winged helix DNA-binding domain"/>
    <property type="match status" value="1"/>
</dbReference>
<dbReference type="EC" id="2.1.1.63" evidence="3"/>
<evidence type="ECO:0000313" key="10">
    <source>
        <dbReference type="EMBL" id="MBC8600501.1"/>
    </source>
</evidence>
<evidence type="ECO:0000313" key="13">
    <source>
        <dbReference type="Proteomes" id="UP000629596"/>
    </source>
</evidence>
<evidence type="ECO:0000259" key="9">
    <source>
        <dbReference type="Pfam" id="PF01035"/>
    </source>
</evidence>
<dbReference type="CDD" id="cd06445">
    <property type="entry name" value="ATase"/>
    <property type="match status" value="1"/>
</dbReference>
<dbReference type="InterPro" id="IPR036388">
    <property type="entry name" value="WH-like_DNA-bd_sf"/>
</dbReference>